<name>A0A6J5LAE5_9CAUD</name>
<dbReference type="EMBL" id="LR796235">
    <property type="protein sequence ID" value="CAB4130216.1"/>
    <property type="molecule type" value="Genomic_DNA"/>
</dbReference>
<proteinExistence type="predicted"/>
<evidence type="ECO:0000313" key="1">
    <source>
        <dbReference type="EMBL" id="CAB4130216.1"/>
    </source>
</evidence>
<accession>A0A6J5LAE5</accession>
<sequence length="598" mass="68563">MKNLNERKLIQEEIIRISELIGKKQIIIEQAQFFKKVTDDAVDFFTDVFGKASKLKDEDIWLVGGQRVGKDILDKFDELVRNPQLWDVLNDAEKKLIATIMRSDTTYLNKIWNELGDALKTELKMTREEFITKIFRVKESTGKTSQEILEEMWGDTYLASLLSRKVDEEIGELSEIITRAKKPNYWVELFNDYEPQFMKFLRQSFIDGYFKKSQTIIKELEKELDIISYKLIGTNGVRGKISENVETIINKLAAMKFSTREEVESQFIKYLTDNKILKTSSEAQSVLNEPRIKQLLDDKALGIQKSMWLPVASKWKAWGEVLNLINPYAYIKAVTKTDPQLLINGAKRLGNVIFWKDPQNWQEIQRSYYRSGVAGKLIDKTIGLVLVNFGLVPIAAGYFDTWMNNQDIKENAKIYGALTSLCSTDSLPPDVCSQINSMDTNFMTEQDLMDNIWNNMPVGVDKGWWNLMAGTYIDEIGKTSKKLLDKFVTGGETAEEDVKNALSDLINNNRKALEDVGWDFNKSQKENMERIRQIAGERENNKKSIGATPSGFKSWADVNGYTVTTPYDSNTGIGKAYKNDDSSKTQVEFEWKDNTFKP</sequence>
<gene>
    <name evidence="1" type="ORF">UFOVP117_313</name>
</gene>
<organism evidence="1">
    <name type="scientific">uncultured Caudovirales phage</name>
    <dbReference type="NCBI Taxonomy" id="2100421"/>
    <lineage>
        <taxon>Viruses</taxon>
        <taxon>Duplodnaviria</taxon>
        <taxon>Heunggongvirae</taxon>
        <taxon>Uroviricota</taxon>
        <taxon>Caudoviricetes</taxon>
        <taxon>Peduoviridae</taxon>
        <taxon>Maltschvirus</taxon>
        <taxon>Maltschvirus maltsch</taxon>
    </lineage>
</organism>
<protein>
    <submittedName>
        <fullName evidence="1">Uncharacterized protein</fullName>
    </submittedName>
</protein>
<reference evidence="1" key="1">
    <citation type="submission" date="2020-04" db="EMBL/GenBank/DDBJ databases">
        <authorList>
            <person name="Chiriac C."/>
            <person name="Salcher M."/>
            <person name="Ghai R."/>
            <person name="Kavagutti S V."/>
        </authorList>
    </citation>
    <scope>NUCLEOTIDE SEQUENCE</scope>
</reference>